<dbReference type="InterPro" id="IPR015408">
    <property type="entry name" value="Znf_Mcm10/DnaG"/>
</dbReference>
<dbReference type="GO" id="GO:0003688">
    <property type="term" value="F:DNA replication origin binding"/>
    <property type="evidence" value="ECO:0007669"/>
    <property type="project" value="TreeGrafter"/>
</dbReference>
<reference evidence="5" key="1">
    <citation type="journal article" date="2014" name="Genome Announc.">
        <title>Draft genome sequence of Rhodosporidium toruloides CECT1137, an oleaginous yeast of biotechnological interest.</title>
        <authorList>
            <person name="Morin N."/>
            <person name="Calcas X."/>
            <person name="Devillers H."/>
            <person name="Durrens P."/>
            <person name="Sherman D.J."/>
            <person name="Nicaud J.-M."/>
            <person name="Neuveglise C."/>
        </authorList>
    </citation>
    <scope>NUCLEOTIDE SEQUENCE</scope>
    <source>
        <strain evidence="5">CECT1137</strain>
    </source>
</reference>
<feature type="compositionally biased region" description="Low complexity" evidence="3">
    <location>
        <begin position="145"/>
        <end position="157"/>
    </location>
</feature>
<feature type="compositionally biased region" description="Low complexity" evidence="3">
    <location>
        <begin position="203"/>
        <end position="224"/>
    </location>
</feature>
<proteinExistence type="inferred from homology"/>
<feature type="coiled-coil region" evidence="2">
    <location>
        <begin position="666"/>
        <end position="693"/>
    </location>
</feature>
<feature type="compositionally biased region" description="Low complexity" evidence="3">
    <location>
        <begin position="57"/>
        <end position="68"/>
    </location>
</feature>
<dbReference type="PANTHER" id="PTHR13454">
    <property type="entry name" value="PROTEIN MCM10 HOMOLOG"/>
    <property type="match status" value="1"/>
</dbReference>
<dbReference type="InterPro" id="IPR012340">
    <property type="entry name" value="NA-bd_OB-fold"/>
</dbReference>
<dbReference type="OrthoDB" id="202825at2759"/>
<feature type="compositionally biased region" description="Low complexity" evidence="3">
    <location>
        <begin position="233"/>
        <end position="246"/>
    </location>
</feature>
<name>A0A061BG53_RHOTO</name>
<organism evidence="5">
    <name type="scientific">Rhodotorula toruloides</name>
    <name type="common">Yeast</name>
    <name type="synonym">Rhodosporidium toruloides</name>
    <dbReference type="NCBI Taxonomy" id="5286"/>
    <lineage>
        <taxon>Eukaryota</taxon>
        <taxon>Fungi</taxon>
        <taxon>Dikarya</taxon>
        <taxon>Basidiomycota</taxon>
        <taxon>Pucciniomycotina</taxon>
        <taxon>Microbotryomycetes</taxon>
        <taxon>Sporidiobolales</taxon>
        <taxon>Sporidiobolaceae</taxon>
        <taxon>Rhodotorula</taxon>
    </lineage>
</organism>
<dbReference type="InterPro" id="IPR040184">
    <property type="entry name" value="Mcm10"/>
</dbReference>
<dbReference type="Gene3D" id="2.40.50.140">
    <property type="entry name" value="Nucleic acid-binding proteins"/>
    <property type="match status" value="1"/>
</dbReference>
<dbReference type="EMBL" id="LK052952">
    <property type="protein sequence ID" value="CDR48342.1"/>
    <property type="molecule type" value="Genomic_DNA"/>
</dbReference>
<evidence type="ECO:0000256" key="3">
    <source>
        <dbReference type="SAM" id="MobiDB-lite"/>
    </source>
</evidence>
<dbReference type="GO" id="GO:0043596">
    <property type="term" value="C:nuclear replication fork"/>
    <property type="evidence" value="ECO:0007669"/>
    <property type="project" value="TreeGrafter"/>
</dbReference>
<sequence length="862" mass="94141">MSDSDDDAAIARLEAELAQKKERKRAREDEQRRREALVPKQLVPDSPSPRKKKRPSTDPSLSTSASTSRPPPPPRFFEKPALERTCNPSDKVEMRTSSGGTKESKFVDHMSAVPKGFAESMSKSISAARTQQSKKRQVEERRRQSSTSLASSSSASLVKLDQLGKEAQEVLMSGKKGDGARLRPRREKEKEKKGTGAREKENALLASASASAATSSSVKASTSAPAISRAMPSTFPKSSTSSSTTAKTKRSTDDDDLEITDGPSRRTRNKDGTVVNEVEIGPWEFPVRSEDPEWEKVEPYSGIRLKERLIPHSEIQDLLTGRYPLLPSSLYALSRVDSRNRIDLDPEIVDADYVVFGVLAWKDEVRFLNGGMGRGGGGREGKKEGEEGESEGESDEEEGEADGKAKKKAGSNSSSTSQDPLFRPPTRRSRRLRYIRFDLIDLSTPRASASATGQLSLMLVQADSVDKAVDEEGNETEVYKGQSGGAYERYWKESPGAVVAIVNPIFLPHNKAYSYTIKPTSADSVHVIGRAENLTFCEAIKKDGRQCGKWVDARTGKFCQFHVELAIKRTGVRRSETNANTASLAQKGTFNHSHFKKSLGSSSSSTLDSAPAAQPLAKFVAGSTTYVTTGTRSSTLTVPRGGLLSSSTSSSRAGGFIPNLREGPSVMEEKKRLKKVVEDEKRAREEMRQLKRLDKGRTAGGEYLIRSSKRVKAEGAKEGKGEKKRRRTDEEDESPSRNSRSTSDSSDEEDEDIKPNLSSVFKADALRKIGFNPTAKPGDLPRDESSETKRYRLALESGLADREIKLSAPKQPPKPKVKARAEKAAETSATNTEDDADEDDDLVIEGGPGGEMPKISLAKASA</sequence>
<dbReference type="PANTHER" id="PTHR13454:SF11">
    <property type="entry name" value="PROTEIN MCM10 HOMOLOG"/>
    <property type="match status" value="1"/>
</dbReference>
<gene>
    <name evidence="5" type="ORF">RHTO0S_17e01574g</name>
</gene>
<feature type="compositionally biased region" description="Basic and acidic residues" evidence="3">
    <location>
        <begin position="16"/>
        <end position="37"/>
    </location>
</feature>
<feature type="region of interest" description="Disordered" evidence="3">
    <location>
        <begin position="370"/>
        <end position="425"/>
    </location>
</feature>
<feature type="compositionally biased region" description="Basic and acidic residues" evidence="3">
    <location>
        <begin position="175"/>
        <end position="202"/>
    </location>
</feature>
<feature type="compositionally biased region" description="Acidic residues" evidence="3">
    <location>
        <begin position="386"/>
        <end position="400"/>
    </location>
</feature>
<protein>
    <submittedName>
        <fullName evidence="5">RHTO0S17e01574g1_1</fullName>
    </submittedName>
</protein>
<feature type="region of interest" description="Disordered" evidence="3">
    <location>
        <begin position="16"/>
        <end position="275"/>
    </location>
</feature>
<feature type="domain" description="Zinc finger Mcm10/DnaG-type" evidence="4">
    <location>
        <begin position="529"/>
        <end position="571"/>
    </location>
</feature>
<feature type="region of interest" description="Disordered" evidence="3">
    <location>
        <begin position="704"/>
        <end position="862"/>
    </location>
</feature>
<dbReference type="Pfam" id="PF09329">
    <property type="entry name" value="zf-primase"/>
    <property type="match status" value="1"/>
</dbReference>
<keyword evidence="2" id="KW-0175">Coiled coil</keyword>
<dbReference type="GO" id="GO:0003697">
    <property type="term" value="F:single-stranded DNA binding"/>
    <property type="evidence" value="ECO:0007669"/>
    <property type="project" value="InterPro"/>
</dbReference>
<evidence type="ECO:0000256" key="1">
    <source>
        <dbReference type="ARBA" id="ARBA00009679"/>
    </source>
</evidence>
<accession>A0A061BG53</accession>
<feature type="region of interest" description="Disordered" evidence="3">
    <location>
        <begin position="630"/>
        <end position="662"/>
    </location>
</feature>
<feature type="compositionally biased region" description="Acidic residues" evidence="3">
    <location>
        <begin position="832"/>
        <end position="843"/>
    </location>
</feature>
<feature type="compositionally biased region" description="Basic and acidic residues" evidence="3">
    <location>
        <begin position="711"/>
        <end position="721"/>
    </location>
</feature>
<evidence type="ECO:0000256" key="2">
    <source>
        <dbReference type="SAM" id="Coils"/>
    </source>
</evidence>
<evidence type="ECO:0000313" key="5">
    <source>
        <dbReference type="EMBL" id="CDR48342.1"/>
    </source>
</evidence>
<evidence type="ECO:0000259" key="4">
    <source>
        <dbReference type="Pfam" id="PF09329"/>
    </source>
</evidence>
<feature type="compositionally biased region" description="Basic and acidic residues" evidence="3">
    <location>
        <begin position="779"/>
        <end position="790"/>
    </location>
</feature>
<feature type="compositionally biased region" description="Polar residues" evidence="3">
    <location>
        <begin position="121"/>
        <end position="131"/>
    </location>
</feature>
<dbReference type="GO" id="GO:0006270">
    <property type="term" value="P:DNA replication initiation"/>
    <property type="evidence" value="ECO:0007669"/>
    <property type="project" value="InterPro"/>
</dbReference>
<comment type="similarity">
    <text evidence="1">Belongs to the MCM10 family.</text>
</comment>
<dbReference type="AlphaFoldDB" id="A0A061BG53"/>